<evidence type="ECO:0000313" key="7">
    <source>
        <dbReference type="EMBL" id="TIB98983.1"/>
    </source>
</evidence>
<sequence>MKSIILTIFALLALAFARDITDKVYFDIKQGPESLGRIVFGLYGTTTPKTAANFKHLSIGDKGYGYEGVHFHRVIKDFMIQSGDFQRGDGTGGYSIYGDKFDDENFEIVHDRPGLLSMANRGKDTNGSQFFITTKPTPWLNGKHVVFGEVIEGMDVVRTIENTRTSFRNKPTVAITVEKSGLLERNSKDEL</sequence>
<feature type="domain" description="PPIase cyclophilin-type" evidence="5">
    <location>
        <begin position="25"/>
        <end position="182"/>
    </location>
</feature>
<organism evidence="6 16">
    <name type="scientific">Wallemia mellicola</name>
    <dbReference type="NCBI Taxonomy" id="1708541"/>
    <lineage>
        <taxon>Eukaryota</taxon>
        <taxon>Fungi</taxon>
        <taxon>Dikarya</taxon>
        <taxon>Basidiomycota</taxon>
        <taxon>Wallemiomycotina</taxon>
        <taxon>Wallemiomycetes</taxon>
        <taxon>Wallemiales</taxon>
        <taxon>Wallemiaceae</taxon>
        <taxon>Wallemia</taxon>
    </lineage>
</organism>
<dbReference type="InterPro" id="IPR002130">
    <property type="entry name" value="Cyclophilin-type_PPIase_dom"/>
</dbReference>
<dbReference type="AlphaFoldDB" id="A0A4T0MRF5"/>
<dbReference type="Proteomes" id="UP000310685">
    <property type="component" value="Unassembled WGS sequence"/>
</dbReference>
<evidence type="ECO:0000313" key="17">
    <source>
        <dbReference type="Proteomes" id="UP000310708"/>
    </source>
</evidence>
<evidence type="ECO:0000256" key="4">
    <source>
        <dbReference type="RuleBase" id="RU363019"/>
    </source>
</evidence>
<dbReference type="GO" id="GO:0000324">
    <property type="term" value="C:fungal-type vacuole"/>
    <property type="evidence" value="ECO:0007669"/>
    <property type="project" value="TreeGrafter"/>
</dbReference>
<evidence type="ECO:0000259" key="5">
    <source>
        <dbReference type="PROSITE" id="PS50072"/>
    </source>
</evidence>
<keyword evidence="4" id="KW-0732">Signal</keyword>
<dbReference type="Proteomes" id="UP000305362">
    <property type="component" value="Unassembled WGS sequence"/>
</dbReference>
<dbReference type="GO" id="GO:0006457">
    <property type="term" value="P:protein folding"/>
    <property type="evidence" value="ECO:0007669"/>
    <property type="project" value="TreeGrafter"/>
</dbReference>
<dbReference type="PRINTS" id="PR00153">
    <property type="entry name" value="CSAPPISMRASE"/>
</dbReference>
<evidence type="ECO:0000313" key="13">
    <source>
        <dbReference type="Proteomes" id="UP000305647"/>
    </source>
</evidence>
<feature type="signal peptide" evidence="4">
    <location>
        <begin position="1"/>
        <end position="17"/>
    </location>
</feature>
<dbReference type="GO" id="GO:0005783">
    <property type="term" value="C:endoplasmic reticulum"/>
    <property type="evidence" value="ECO:0007669"/>
    <property type="project" value="TreeGrafter"/>
</dbReference>
<comment type="catalytic activity">
    <reaction evidence="1 4">
        <text>[protein]-peptidylproline (omega=180) = [protein]-peptidylproline (omega=0)</text>
        <dbReference type="Rhea" id="RHEA:16237"/>
        <dbReference type="Rhea" id="RHEA-COMP:10747"/>
        <dbReference type="Rhea" id="RHEA-COMP:10748"/>
        <dbReference type="ChEBI" id="CHEBI:83833"/>
        <dbReference type="ChEBI" id="CHEBI:83834"/>
        <dbReference type="EC" id="5.2.1.8"/>
    </reaction>
</comment>
<dbReference type="PANTHER" id="PTHR11071">
    <property type="entry name" value="PEPTIDYL-PROLYL CIS-TRANS ISOMERASE"/>
    <property type="match status" value="1"/>
</dbReference>
<evidence type="ECO:0000313" key="10">
    <source>
        <dbReference type="EMBL" id="TIC63865.1"/>
    </source>
</evidence>
<dbReference type="SUPFAM" id="SSF50891">
    <property type="entry name" value="Cyclophilin-like"/>
    <property type="match status" value="1"/>
</dbReference>
<dbReference type="EMBL" id="SPRO01000030">
    <property type="protein sequence ID" value="TIC29236.1"/>
    <property type="molecule type" value="Genomic_DNA"/>
</dbReference>
<comment type="caution">
    <text evidence="6">The sequence shown here is derived from an EMBL/GenBank/DDBJ whole genome shotgun (WGS) entry which is preliminary data.</text>
</comment>
<dbReference type="Gene3D" id="2.40.100.10">
    <property type="entry name" value="Cyclophilin-like"/>
    <property type="match status" value="1"/>
</dbReference>
<evidence type="ECO:0000313" key="16">
    <source>
        <dbReference type="Proteomes" id="UP000310685"/>
    </source>
</evidence>
<evidence type="ECO:0000256" key="1">
    <source>
        <dbReference type="ARBA" id="ARBA00000971"/>
    </source>
</evidence>
<evidence type="ECO:0000256" key="3">
    <source>
        <dbReference type="ARBA" id="ARBA00023235"/>
    </source>
</evidence>
<evidence type="ECO:0000313" key="9">
    <source>
        <dbReference type="EMBL" id="TIC61070.1"/>
    </source>
</evidence>
<evidence type="ECO:0000313" key="6">
    <source>
        <dbReference type="EMBL" id="TIB77661.1"/>
    </source>
</evidence>
<evidence type="ECO:0000313" key="12">
    <source>
        <dbReference type="Proteomes" id="UP000305362"/>
    </source>
</evidence>
<protein>
    <recommendedName>
        <fullName evidence="4">Peptidyl-prolyl cis-trans isomerase</fullName>
        <shortName evidence="4">PPIase</shortName>
        <ecNumber evidence="4">5.2.1.8</ecNumber>
    </recommendedName>
</protein>
<evidence type="ECO:0000256" key="2">
    <source>
        <dbReference type="ARBA" id="ARBA00023110"/>
    </source>
</evidence>
<dbReference type="GO" id="GO:0003755">
    <property type="term" value="F:peptidyl-prolyl cis-trans isomerase activity"/>
    <property type="evidence" value="ECO:0007669"/>
    <property type="project" value="UniProtKB-UniRule"/>
</dbReference>
<dbReference type="EMBL" id="SPRW01000032">
    <property type="protein sequence ID" value="TIC63865.1"/>
    <property type="molecule type" value="Genomic_DNA"/>
</dbReference>
<dbReference type="Proteomes" id="UP000307169">
    <property type="component" value="Unassembled WGS sequence"/>
</dbReference>
<gene>
    <name evidence="11" type="ORF">E3Q01_02915</name>
    <name evidence="10" type="ORF">E3Q02_02877</name>
    <name evidence="9" type="ORF">E3Q03_02875</name>
    <name evidence="8" type="ORF">E3Q10_02764</name>
    <name evidence="7" type="ORF">E3Q17_02797</name>
    <name evidence="6" type="ORF">E3Q22_02969</name>
</gene>
<dbReference type="EMBL" id="SPRV01000032">
    <property type="protein sequence ID" value="TIC61070.1"/>
    <property type="molecule type" value="Genomic_DNA"/>
</dbReference>
<keyword evidence="2 4" id="KW-0697">Rotamase</keyword>
<dbReference type="GO" id="GO:0016018">
    <property type="term" value="F:cyclosporin A binding"/>
    <property type="evidence" value="ECO:0007669"/>
    <property type="project" value="TreeGrafter"/>
</dbReference>
<dbReference type="InterPro" id="IPR029000">
    <property type="entry name" value="Cyclophilin-like_dom_sf"/>
</dbReference>
<feature type="chain" id="PRO_5044516364" description="Peptidyl-prolyl cis-trans isomerase" evidence="4">
    <location>
        <begin position="18"/>
        <end position="191"/>
    </location>
</feature>
<keyword evidence="3 4" id="KW-0413">Isomerase</keyword>
<evidence type="ECO:0000313" key="11">
    <source>
        <dbReference type="EMBL" id="TIC64151.1"/>
    </source>
</evidence>
<dbReference type="PANTHER" id="PTHR11071:SF561">
    <property type="entry name" value="PEPTIDYL-PROLYL CIS-TRANS ISOMERASE D-RELATED"/>
    <property type="match status" value="1"/>
</dbReference>
<reference evidence="12 13" key="1">
    <citation type="submission" date="2019-03" db="EMBL/GenBank/DDBJ databases">
        <title>Sequencing 25 genomes of Wallemia mellicola.</title>
        <authorList>
            <person name="Gostincar C."/>
        </authorList>
    </citation>
    <scope>NUCLEOTIDE SEQUENCE [LARGE SCALE GENOMIC DNA]</scope>
    <source>
        <strain evidence="7 14">EXF-1262</strain>
        <strain evidence="10 15">EXF-1274</strain>
        <strain evidence="9 12">EXF-1277</strain>
        <strain evidence="6 16">EXF-6152</strain>
        <strain evidence="11 17">EXF-757</strain>
        <strain evidence="8 13">EXF-8738</strain>
    </source>
</reference>
<dbReference type="FunFam" id="2.40.100.10:FF:000001">
    <property type="entry name" value="Peptidyl-prolyl cis-trans isomerase"/>
    <property type="match status" value="1"/>
</dbReference>
<dbReference type="Pfam" id="PF00160">
    <property type="entry name" value="Pro_isomerase"/>
    <property type="match status" value="1"/>
</dbReference>
<accession>A0A4T0MRF5</accession>
<dbReference type="Proteomes" id="UP000310708">
    <property type="component" value="Unassembled WGS sequence"/>
</dbReference>
<comment type="function">
    <text evidence="4">PPIases accelerate the folding of proteins. It catalyzes the cis-trans isomerization of proline imidic peptide bonds in oligopeptides.</text>
</comment>
<comment type="similarity">
    <text evidence="4">Belongs to the cyclophilin-type PPIase family.</text>
</comment>
<dbReference type="EC" id="5.2.1.8" evidence="4"/>
<proteinExistence type="inferred from homology"/>
<dbReference type="OMA" id="CSIINSG"/>
<evidence type="ECO:0000313" key="14">
    <source>
        <dbReference type="Proteomes" id="UP000307169"/>
    </source>
</evidence>
<dbReference type="PROSITE" id="PS50072">
    <property type="entry name" value="CSA_PPIASE_2"/>
    <property type="match status" value="1"/>
</dbReference>
<dbReference type="EMBL" id="SPRX01000037">
    <property type="protein sequence ID" value="TIC64151.1"/>
    <property type="molecule type" value="Genomic_DNA"/>
</dbReference>
<name>A0A4T0MRF5_9BASI</name>
<dbReference type="PIRSF" id="PIRSF001467">
    <property type="entry name" value="Peptidylpro_ismrse"/>
    <property type="match status" value="1"/>
</dbReference>
<dbReference type="Proteomes" id="UP000305647">
    <property type="component" value="Unassembled WGS sequence"/>
</dbReference>
<evidence type="ECO:0000313" key="15">
    <source>
        <dbReference type="Proteomes" id="UP000309601"/>
    </source>
</evidence>
<dbReference type="EMBL" id="SPRH01000033">
    <property type="protein sequence ID" value="TIB98983.1"/>
    <property type="molecule type" value="Genomic_DNA"/>
</dbReference>
<dbReference type="EMBL" id="SPRC01000032">
    <property type="protein sequence ID" value="TIB77661.1"/>
    <property type="molecule type" value="Genomic_DNA"/>
</dbReference>
<dbReference type="Proteomes" id="UP000309601">
    <property type="component" value="Unassembled WGS sequence"/>
</dbReference>
<dbReference type="OrthoDB" id="193499at2759"/>
<evidence type="ECO:0000313" key="8">
    <source>
        <dbReference type="EMBL" id="TIC29236.1"/>
    </source>
</evidence>
<dbReference type="InterPro" id="IPR024936">
    <property type="entry name" value="Cyclophilin-type_PPIase"/>
</dbReference>